<gene>
    <name evidence="10" type="ORF">SAMN02799615_03321</name>
</gene>
<dbReference type="Pfam" id="PF00072">
    <property type="entry name" value="Response_reg"/>
    <property type="match status" value="1"/>
</dbReference>
<evidence type="ECO:0000256" key="4">
    <source>
        <dbReference type="ARBA" id="ARBA00023125"/>
    </source>
</evidence>
<evidence type="ECO:0000313" key="10">
    <source>
        <dbReference type="EMBL" id="SFF37939.1"/>
    </source>
</evidence>
<dbReference type="PANTHER" id="PTHR48111">
    <property type="entry name" value="REGULATOR OF RPOS"/>
    <property type="match status" value="1"/>
</dbReference>
<proteinExistence type="predicted"/>
<dbReference type="PANTHER" id="PTHR48111:SF67">
    <property type="entry name" value="TRANSCRIPTIONAL REGULATORY PROTEIN TCTD"/>
    <property type="match status" value="1"/>
</dbReference>
<keyword evidence="3" id="KW-0805">Transcription regulation</keyword>
<dbReference type="PROSITE" id="PS51755">
    <property type="entry name" value="OMPR_PHOB"/>
    <property type="match status" value="1"/>
</dbReference>
<feature type="domain" description="OmpR/PhoB-type" evidence="9">
    <location>
        <begin position="124"/>
        <end position="220"/>
    </location>
</feature>
<keyword evidence="4 7" id="KW-0238">DNA-binding</keyword>
<feature type="domain" description="Response regulatory" evidence="8">
    <location>
        <begin position="2"/>
        <end position="116"/>
    </location>
</feature>
<dbReference type="SUPFAM" id="SSF52172">
    <property type="entry name" value="CheY-like"/>
    <property type="match status" value="1"/>
</dbReference>
<name>A0A1I2I635_9GAMM</name>
<feature type="DNA-binding region" description="OmpR/PhoB-type" evidence="7">
    <location>
        <begin position="124"/>
        <end position="220"/>
    </location>
</feature>
<evidence type="ECO:0000256" key="5">
    <source>
        <dbReference type="ARBA" id="ARBA00023163"/>
    </source>
</evidence>
<accession>A0A1I2I635</accession>
<dbReference type="GO" id="GO:0006355">
    <property type="term" value="P:regulation of DNA-templated transcription"/>
    <property type="evidence" value="ECO:0007669"/>
    <property type="project" value="InterPro"/>
</dbReference>
<dbReference type="FunFam" id="3.40.50.2300:FF:000002">
    <property type="entry name" value="DNA-binding response regulator PhoP"/>
    <property type="match status" value="1"/>
</dbReference>
<dbReference type="Gene3D" id="3.40.50.2300">
    <property type="match status" value="1"/>
</dbReference>
<keyword evidence="2" id="KW-0902">Two-component regulatory system</keyword>
<dbReference type="PROSITE" id="PS50110">
    <property type="entry name" value="RESPONSE_REGULATORY"/>
    <property type="match status" value="1"/>
</dbReference>
<keyword evidence="1 6" id="KW-0597">Phosphoprotein</keyword>
<dbReference type="InterPro" id="IPR011006">
    <property type="entry name" value="CheY-like_superfamily"/>
</dbReference>
<evidence type="ECO:0000259" key="9">
    <source>
        <dbReference type="PROSITE" id="PS51755"/>
    </source>
</evidence>
<dbReference type="Gene3D" id="6.10.250.690">
    <property type="match status" value="1"/>
</dbReference>
<dbReference type="SMART" id="SM00862">
    <property type="entry name" value="Trans_reg_C"/>
    <property type="match status" value="1"/>
</dbReference>
<reference evidence="11" key="1">
    <citation type="submission" date="2016-10" db="EMBL/GenBank/DDBJ databases">
        <authorList>
            <person name="Varghese N."/>
            <person name="Submissions S."/>
        </authorList>
    </citation>
    <scope>NUCLEOTIDE SEQUENCE [LARGE SCALE GENOMIC DNA]</scope>
    <source>
        <strain evidence="11">UNC178MFTsu3.1</strain>
    </source>
</reference>
<dbReference type="GO" id="GO:0000976">
    <property type="term" value="F:transcription cis-regulatory region binding"/>
    <property type="evidence" value="ECO:0007669"/>
    <property type="project" value="TreeGrafter"/>
</dbReference>
<dbReference type="AlphaFoldDB" id="A0A1I2I635"/>
<dbReference type="GO" id="GO:0000156">
    <property type="term" value="F:phosphorelay response regulator activity"/>
    <property type="evidence" value="ECO:0007669"/>
    <property type="project" value="TreeGrafter"/>
</dbReference>
<dbReference type="InterPro" id="IPR001867">
    <property type="entry name" value="OmpR/PhoB-type_DNA-bd"/>
</dbReference>
<dbReference type="InterPro" id="IPR036388">
    <property type="entry name" value="WH-like_DNA-bd_sf"/>
</dbReference>
<evidence type="ECO:0000256" key="3">
    <source>
        <dbReference type="ARBA" id="ARBA00023015"/>
    </source>
</evidence>
<feature type="modified residue" description="4-aspartylphosphate" evidence="6">
    <location>
        <position position="51"/>
    </location>
</feature>
<dbReference type="Proteomes" id="UP000199477">
    <property type="component" value="Unassembled WGS sequence"/>
</dbReference>
<evidence type="ECO:0000259" key="8">
    <source>
        <dbReference type="PROSITE" id="PS50110"/>
    </source>
</evidence>
<keyword evidence="5" id="KW-0804">Transcription</keyword>
<evidence type="ECO:0000313" key="11">
    <source>
        <dbReference type="Proteomes" id="UP000199477"/>
    </source>
</evidence>
<dbReference type="CDD" id="cd17624">
    <property type="entry name" value="REC_OmpR_PmrA-like"/>
    <property type="match status" value="1"/>
</dbReference>
<evidence type="ECO:0000256" key="1">
    <source>
        <dbReference type="ARBA" id="ARBA00022553"/>
    </source>
</evidence>
<dbReference type="InterPro" id="IPR039420">
    <property type="entry name" value="WalR-like"/>
</dbReference>
<keyword evidence="11" id="KW-1185">Reference proteome</keyword>
<organism evidence="10 11">
    <name type="scientific">Dyella marensis</name>
    <dbReference type="NCBI Taxonomy" id="500610"/>
    <lineage>
        <taxon>Bacteria</taxon>
        <taxon>Pseudomonadati</taxon>
        <taxon>Pseudomonadota</taxon>
        <taxon>Gammaproteobacteria</taxon>
        <taxon>Lysobacterales</taxon>
        <taxon>Rhodanobacteraceae</taxon>
        <taxon>Dyella</taxon>
    </lineage>
</organism>
<dbReference type="SMART" id="SM00448">
    <property type="entry name" value="REC"/>
    <property type="match status" value="1"/>
</dbReference>
<dbReference type="Pfam" id="PF00486">
    <property type="entry name" value="Trans_reg_C"/>
    <property type="match status" value="1"/>
</dbReference>
<sequence>MRILIAEDDPAIAAGVCASLRQSGHAVDHVNDGARADSALRDTPYDLLILDLGLPNLDGSEVLQRLRKRGAGLPVLVITAREGLRERVRVLDLGADDYLVKPFALAEFEARVRALLRRYTAQGAPEMSIGRLRLDLPGHRAWVDDAPLELTAREFGLLEALAARPDRVTSRAQLVEALCNWDEELTDNGLDIAIYRLRRKLSGSGTQVRTIRGLGYLLEESKEGVE</sequence>
<dbReference type="GO" id="GO:0005829">
    <property type="term" value="C:cytosol"/>
    <property type="evidence" value="ECO:0007669"/>
    <property type="project" value="TreeGrafter"/>
</dbReference>
<evidence type="ECO:0000256" key="7">
    <source>
        <dbReference type="PROSITE-ProRule" id="PRU01091"/>
    </source>
</evidence>
<evidence type="ECO:0000256" key="2">
    <source>
        <dbReference type="ARBA" id="ARBA00023012"/>
    </source>
</evidence>
<dbReference type="STRING" id="500610.SAMN02799615_03321"/>
<dbReference type="Gene3D" id="1.10.10.10">
    <property type="entry name" value="Winged helix-like DNA-binding domain superfamily/Winged helix DNA-binding domain"/>
    <property type="match status" value="1"/>
</dbReference>
<dbReference type="GO" id="GO:0032993">
    <property type="term" value="C:protein-DNA complex"/>
    <property type="evidence" value="ECO:0007669"/>
    <property type="project" value="TreeGrafter"/>
</dbReference>
<dbReference type="EMBL" id="FONH01000015">
    <property type="protein sequence ID" value="SFF37939.1"/>
    <property type="molecule type" value="Genomic_DNA"/>
</dbReference>
<dbReference type="RefSeq" id="WP_026635158.1">
    <property type="nucleotide sequence ID" value="NZ_FONH01000015.1"/>
</dbReference>
<evidence type="ECO:0000256" key="6">
    <source>
        <dbReference type="PROSITE-ProRule" id="PRU00169"/>
    </source>
</evidence>
<dbReference type="InterPro" id="IPR001789">
    <property type="entry name" value="Sig_transdc_resp-reg_receiver"/>
</dbReference>
<protein>
    <submittedName>
        <fullName evidence="10">Two-component system, OmpR family, response regulator</fullName>
    </submittedName>
</protein>
<dbReference type="CDD" id="cd00383">
    <property type="entry name" value="trans_reg_C"/>
    <property type="match status" value="1"/>
</dbReference>